<accession>A0A5C4SWF1</accession>
<proteinExistence type="predicted"/>
<name>A0A5C4SWF1_9BACL</name>
<feature type="region of interest" description="Disordered" evidence="1">
    <location>
        <begin position="53"/>
        <end position="80"/>
    </location>
</feature>
<gene>
    <name evidence="2" type="ORF">FE784_37995</name>
</gene>
<protein>
    <submittedName>
        <fullName evidence="2">Uncharacterized protein</fullName>
    </submittedName>
</protein>
<evidence type="ECO:0000313" key="2">
    <source>
        <dbReference type="EMBL" id="TNJ58678.1"/>
    </source>
</evidence>
<dbReference type="EMBL" id="VDCQ01000098">
    <property type="protein sequence ID" value="TNJ58678.1"/>
    <property type="molecule type" value="Genomic_DNA"/>
</dbReference>
<sequence>MSYRSISPHLKSSCYNCRHFQASSDMLNGLCFQNSADQGVAAIGIGTCGQFSMKSDNGTSRSKSLARSSGDGRRSATVAR</sequence>
<comment type="caution">
    <text evidence="2">The sequence shown here is derived from an EMBL/GenBank/DDBJ whole genome shotgun (WGS) entry which is preliminary data.</text>
</comment>
<evidence type="ECO:0000313" key="3">
    <source>
        <dbReference type="Proteomes" id="UP000307943"/>
    </source>
</evidence>
<dbReference type="Proteomes" id="UP000307943">
    <property type="component" value="Unassembled WGS sequence"/>
</dbReference>
<dbReference type="OrthoDB" id="2628014at2"/>
<keyword evidence="3" id="KW-1185">Reference proteome</keyword>
<evidence type="ECO:0000256" key="1">
    <source>
        <dbReference type="SAM" id="MobiDB-lite"/>
    </source>
</evidence>
<organism evidence="2 3">
    <name type="scientific">Paenibacillus hemerocallicola</name>
    <dbReference type="NCBI Taxonomy" id="1172614"/>
    <lineage>
        <taxon>Bacteria</taxon>
        <taxon>Bacillati</taxon>
        <taxon>Bacillota</taxon>
        <taxon>Bacilli</taxon>
        <taxon>Bacillales</taxon>
        <taxon>Paenibacillaceae</taxon>
        <taxon>Paenibacillus</taxon>
    </lineage>
</organism>
<dbReference type="RefSeq" id="WP_139607504.1">
    <property type="nucleotide sequence ID" value="NZ_VDCQ01000098.1"/>
</dbReference>
<feature type="compositionally biased region" description="Polar residues" evidence="1">
    <location>
        <begin position="53"/>
        <end position="67"/>
    </location>
</feature>
<reference evidence="2 3" key="1">
    <citation type="submission" date="2019-05" db="EMBL/GenBank/DDBJ databases">
        <title>We sequenced the genome of Paenibacillus hemerocallicola KCTC 33185 for further insight into its adaptation and study the phylogeny of Paenibacillus.</title>
        <authorList>
            <person name="Narsing Rao M.P."/>
        </authorList>
    </citation>
    <scope>NUCLEOTIDE SEQUENCE [LARGE SCALE GENOMIC DNA]</scope>
    <source>
        <strain evidence="2 3">KCTC 33185</strain>
    </source>
</reference>
<dbReference type="AlphaFoldDB" id="A0A5C4SWF1"/>